<evidence type="ECO:0000313" key="2">
    <source>
        <dbReference type="EMBL" id="MCT7944538.1"/>
    </source>
</evidence>
<dbReference type="RefSeq" id="WP_261271879.1">
    <property type="nucleotide sequence ID" value="NZ_JAMTCC010000005.1"/>
</dbReference>
<protein>
    <submittedName>
        <fullName evidence="2">DUF3649 domain-containing protein</fullName>
    </submittedName>
</protein>
<keyword evidence="3" id="KW-1185">Reference proteome</keyword>
<feature type="transmembrane region" description="Helical" evidence="1">
    <location>
        <begin position="81"/>
        <end position="100"/>
    </location>
</feature>
<dbReference type="AlphaFoldDB" id="A0A9X3AZ48"/>
<keyword evidence="1" id="KW-1133">Transmembrane helix</keyword>
<dbReference type="Pfam" id="PF12365">
    <property type="entry name" value="DUF3649"/>
    <property type="match status" value="1"/>
</dbReference>
<evidence type="ECO:0000313" key="3">
    <source>
        <dbReference type="Proteomes" id="UP001155604"/>
    </source>
</evidence>
<dbReference type="Proteomes" id="UP001155604">
    <property type="component" value="Unassembled WGS sequence"/>
</dbReference>
<keyword evidence="1" id="KW-0812">Transmembrane</keyword>
<keyword evidence="1" id="KW-0472">Membrane</keyword>
<feature type="transmembrane region" description="Helical" evidence="1">
    <location>
        <begin position="47"/>
        <end position="75"/>
    </location>
</feature>
<proteinExistence type="predicted"/>
<dbReference type="EMBL" id="JAMTCC010000005">
    <property type="protein sequence ID" value="MCT7944538.1"/>
    <property type="molecule type" value="Genomic_DNA"/>
</dbReference>
<comment type="caution">
    <text evidence="2">The sequence shown here is derived from an EMBL/GenBank/DDBJ whole genome shotgun (WGS) entry which is preliminary data.</text>
</comment>
<sequence>MSNTPAFKTSTQSSAVQTRSFSLISLGIMQIARWFKQEQSQFAFKVFARASAALLAGYIAAATLACLLTVVLPMPRFESTITANMLAFLFYAVAIIYAFCVRKTWHAWRDLGLVSLLCFGLIQVCGQ</sequence>
<reference evidence="2" key="1">
    <citation type="journal article" date="2023" name="Int. J. Syst. Evol. Microbiol.">
        <title>&lt;i&gt;Shewanella septentrionalis&lt;/i&gt; sp. nov. and &lt;i&gt;Shewanella holmiensis&lt;/i&gt; sp. nov., isolated from Baltic Sea water and sediments.</title>
        <authorList>
            <person name="Martin-Rodriguez A.J."/>
            <person name="Thorell K."/>
            <person name="Joffre E."/>
            <person name="Jensie-Markopoulos S."/>
            <person name="Moore E.R.B."/>
            <person name="Sjoling A."/>
        </authorList>
    </citation>
    <scope>NUCLEOTIDE SEQUENCE</scope>
    <source>
        <strain evidence="2">SP1W3</strain>
    </source>
</reference>
<name>A0A9X3AZ48_9GAMM</name>
<dbReference type="InterPro" id="IPR022109">
    <property type="entry name" value="DUF3649"/>
</dbReference>
<accession>A0A9X3AZ48</accession>
<organism evidence="2 3">
    <name type="scientific">Shewanella septentrionalis</name>
    <dbReference type="NCBI Taxonomy" id="2952223"/>
    <lineage>
        <taxon>Bacteria</taxon>
        <taxon>Pseudomonadati</taxon>
        <taxon>Pseudomonadota</taxon>
        <taxon>Gammaproteobacteria</taxon>
        <taxon>Alteromonadales</taxon>
        <taxon>Shewanellaceae</taxon>
        <taxon>Shewanella</taxon>
    </lineage>
</organism>
<evidence type="ECO:0000256" key="1">
    <source>
        <dbReference type="SAM" id="Phobius"/>
    </source>
</evidence>
<gene>
    <name evidence="2" type="ORF">NE536_04065</name>
</gene>